<comment type="caution">
    <text evidence="1">The sequence shown here is derived from an EMBL/GenBank/DDBJ whole genome shotgun (WGS) entry which is preliminary data.</text>
</comment>
<organism evidence="1 2">
    <name type="scientific">Mycolicibacterium frederiksbergense</name>
    <dbReference type="NCBI Taxonomy" id="117567"/>
    <lineage>
        <taxon>Bacteria</taxon>
        <taxon>Bacillati</taxon>
        <taxon>Actinomycetota</taxon>
        <taxon>Actinomycetes</taxon>
        <taxon>Mycobacteriales</taxon>
        <taxon>Mycobacteriaceae</taxon>
        <taxon>Mycolicibacterium</taxon>
    </lineage>
</organism>
<sequence length="632" mass="69215">MGPRQAAGDEILATVGHRVITVASLVGLLQRQRAVIAAEGAGELLIRFFDDKPETIPIPYPHPGIALRGMSHVPDAGLVLSIQCDVDRDTFTAIAALPDGTGTVFMGDIDGPVMRVANGFQRLPLMHLVMTKISCGTAIPVGETMSVSDWLLCSAVTTVAEELVDVRFDDTVDGPLLADSLLRERISDRIVAIECVDGAPMRLRSVRQDWPALYESAPLLAGLDWADVDDERFAAARGASVDQGKWWTAQGLASLELISLPHVEDNLARLELQHPGVAAHLRRAADAFAERINDAMVPARDRLRARWRADDPMALTRFVRKVVAETDFPFGQALVGYRRRGGQLQQVIRIDSVMDEHGLHALDPTGIDSVSPADGVVMIAKTNAGWTASALNREQEHGIAASNAVGIEFLAPISEGQSLAMMRRVLAGRAPVQPVCAPHEWLCRRILYGVALTLETGKVDGEKQSETPSNEERRLATLGQLADHESPMSLLIDAVLTVVFIEHVDTFVSAMRSGPSLTAVRDDTLSDDERWETFSTLMKLVRELDWSHLRVEALAEAWRQPLTQAQWWGAEGIAYLQARRMPEPTESLLRCAFVIGRGQGAAVAFEHLIARTRQVFGDDMAVLWDLLPDFDT</sequence>
<proteinExistence type="predicted"/>
<evidence type="ECO:0000313" key="1">
    <source>
        <dbReference type="EMBL" id="MDH6194434.1"/>
    </source>
</evidence>
<gene>
    <name evidence="1" type="ORF">M2272_001063</name>
</gene>
<evidence type="ECO:0000313" key="2">
    <source>
        <dbReference type="Proteomes" id="UP001160130"/>
    </source>
</evidence>
<accession>A0ABT6KUV5</accession>
<name>A0ABT6KUV5_9MYCO</name>
<protein>
    <submittedName>
        <fullName evidence="1">Uncharacterized protein</fullName>
    </submittedName>
</protein>
<dbReference type="EMBL" id="JARXVE010000002">
    <property type="protein sequence ID" value="MDH6194434.1"/>
    <property type="molecule type" value="Genomic_DNA"/>
</dbReference>
<reference evidence="1 2" key="1">
    <citation type="submission" date="2023-04" db="EMBL/GenBank/DDBJ databases">
        <title>Forest soil microbial communities from Buena Vista Peninsula, Colon Province, Panama.</title>
        <authorList>
            <person name="Bouskill N."/>
        </authorList>
    </citation>
    <scope>NUCLEOTIDE SEQUENCE [LARGE SCALE GENOMIC DNA]</scope>
    <source>
        <strain evidence="1 2">AC80</strain>
    </source>
</reference>
<dbReference type="RefSeq" id="WP_280831128.1">
    <property type="nucleotide sequence ID" value="NZ_JARXVE010000002.1"/>
</dbReference>
<keyword evidence="2" id="KW-1185">Reference proteome</keyword>
<dbReference type="Proteomes" id="UP001160130">
    <property type="component" value="Unassembled WGS sequence"/>
</dbReference>